<accession>A0A7W7LLK4</accession>
<keyword evidence="4" id="KW-1185">Reference proteome</keyword>
<dbReference type="GO" id="GO:0016791">
    <property type="term" value="F:phosphatase activity"/>
    <property type="evidence" value="ECO:0007669"/>
    <property type="project" value="TreeGrafter"/>
</dbReference>
<feature type="domain" description="PPM-type phosphatase" evidence="2">
    <location>
        <begin position="5"/>
        <end position="124"/>
    </location>
</feature>
<evidence type="ECO:0000313" key="4">
    <source>
        <dbReference type="Proteomes" id="UP000556084"/>
    </source>
</evidence>
<evidence type="ECO:0000256" key="1">
    <source>
        <dbReference type="ARBA" id="ARBA00022801"/>
    </source>
</evidence>
<dbReference type="PANTHER" id="PTHR43156:SF2">
    <property type="entry name" value="STAGE II SPORULATION PROTEIN E"/>
    <property type="match status" value="1"/>
</dbReference>
<protein>
    <submittedName>
        <fullName evidence="3">Serine phosphatase RsbU (Regulator of sigma subunit)</fullName>
    </submittedName>
</protein>
<dbReference type="AlphaFoldDB" id="A0A7W7LLK4"/>
<dbReference type="InterPro" id="IPR001932">
    <property type="entry name" value="PPM-type_phosphatase-like_dom"/>
</dbReference>
<dbReference type="Proteomes" id="UP000556084">
    <property type="component" value="Unassembled WGS sequence"/>
</dbReference>
<name>A0A7W7LLK4_9ACTN</name>
<reference evidence="3 4" key="1">
    <citation type="submission" date="2020-08" db="EMBL/GenBank/DDBJ databases">
        <title>Genomic Encyclopedia of Type Strains, Phase III (KMG-III): the genomes of soil and plant-associated and newly described type strains.</title>
        <authorList>
            <person name="Whitman W."/>
        </authorList>
    </citation>
    <scope>NUCLEOTIDE SEQUENCE [LARGE SCALE GENOMIC DNA]</scope>
    <source>
        <strain evidence="3 4">CECT 3266</strain>
    </source>
</reference>
<organism evidence="3 4">
    <name type="scientific">Streptomyces olivoverticillatus</name>
    <dbReference type="NCBI Taxonomy" id="66427"/>
    <lineage>
        <taxon>Bacteria</taxon>
        <taxon>Bacillati</taxon>
        <taxon>Actinomycetota</taxon>
        <taxon>Actinomycetes</taxon>
        <taxon>Kitasatosporales</taxon>
        <taxon>Streptomycetaceae</taxon>
        <taxon>Streptomyces</taxon>
    </lineage>
</organism>
<dbReference type="EMBL" id="JACHJH010000002">
    <property type="protein sequence ID" value="MBB4892500.1"/>
    <property type="molecule type" value="Genomic_DNA"/>
</dbReference>
<evidence type="ECO:0000259" key="2">
    <source>
        <dbReference type="Pfam" id="PF07228"/>
    </source>
</evidence>
<gene>
    <name evidence="3" type="ORF">FHS39_001511</name>
</gene>
<dbReference type="InterPro" id="IPR036457">
    <property type="entry name" value="PPM-type-like_dom_sf"/>
</dbReference>
<dbReference type="Pfam" id="PF07228">
    <property type="entry name" value="SpoIIE"/>
    <property type="match status" value="1"/>
</dbReference>
<dbReference type="InterPro" id="IPR052016">
    <property type="entry name" value="Bact_Sigma-Reg"/>
</dbReference>
<dbReference type="Gene3D" id="3.60.40.10">
    <property type="entry name" value="PPM-type phosphatase domain"/>
    <property type="match status" value="1"/>
</dbReference>
<keyword evidence="1" id="KW-0378">Hydrolase</keyword>
<dbReference type="PANTHER" id="PTHR43156">
    <property type="entry name" value="STAGE II SPORULATION PROTEIN E-RELATED"/>
    <property type="match status" value="1"/>
</dbReference>
<proteinExistence type="predicted"/>
<sequence length="125" mass="12888">MPHADGVRCTLASAGHPLPLLLRPDGTVRAAAPPQMLLGVVDDAVYRAESFDLTAGDTLLCVTDGVTERKSGNRLFDDGDGLAAALAGCAGLSAEGVAARIRQAVHGFARTPPDDDLALLVLRAE</sequence>
<comment type="caution">
    <text evidence="3">The sequence shown here is derived from an EMBL/GenBank/DDBJ whole genome shotgun (WGS) entry which is preliminary data.</text>
</comment>
<evidence type="ECO:0000313" key="3">
    <source>
        <dbReference type="EMBL" id="MBB4892500.1"/>
    </source>
</evidence>